<dbReference type="OrthoDB" id="799104at2"/>
<evidence type="ECO:0000313" key="1">
    <source>
        <dbReference type="EMBL" id="QEC61757.1"/>
    </source>
</evidence>
<organism evidence="1 2">
    <name type="scientific">Mucilaginibacter ginsenosidivorans</name>
    <dbReference type="NCBI Taxonomy" id="398053"/>
    <lineage>
        <taxon>Bacteria</taxon>
        <taxon>Pseudomonadati</taxon>
        <taxon>Bacteroidota</taxon>
        <taxon>Sphingobacteriia</taxon>
        <taxon>Sphingobacteriales</taxon>
        <taxon>Sphingobacteriaceae</taxon>
        <taxon>Mucilaginibacter</taxon>
    </lineage>
</organism>
<proteinExistence type="predicted"/>
<evidence type="ECO:0000313" key="2">
    <source>
        <dbReference type="Proteomes" id="UP000321479"/>
    </source>
</evidence>
<protein>
    <submittedName>
        <fullName evidence="1">Uncharacterized protein</fullName>
    </submittedName>
</protein>
<dbReference type="RefSeq" id="WP_147030334.1">
    <property type="nucleotide sequence ID" value="NZ_CP042436.1"/>
</dbReference>
<reference evidence="1 2" key="1">
    <citation type="journal article" date="2017" name="Curr. Microbiol.">
        <title>Mucilaginibacter ginsenosidivorans sp. nov., Isolated from Soil of Ginseng Field.</title>
        <authorList>
            <person name="Kim M.M."/>
            <person name="Siddiqi M.Z."/>
            <person name="Im W.T."/>
        </authorList>
    </citation>
    <scope>NUCLEOTIDE SEQUENCE [LARGE SCALE GENOMIC DNA]</scope>
    <source>
        <strain evidence="1 2">Gsoil 3017</strain>
    </source>
</reference>
<keyword evidence="2" id="KW-1185">Reference proteome</keyword>
<dbReference type="KEGG" id="mgin:FRZ54_03870"/>
<sequence>MKRVVVVVISVFSIIVLIKSCQIWTSSNALKVNKEISRLDSNTYSKSFPADYLNLFLDKKNIVIDSSLISKHRSPVTEFHTEKYYIQVYRIPSSAKFSTKSNIIYKTNNTSEMSRNTYYVDATTISQFKVKYKLDSTQPISSLYFSLFGSQTQLIRTNDSIAYYFSNFSNFSIRFKEGNVIDIYGKVGNKNREIPIEIMFLKRKECIYFILLANRNFSLHLEHNALFDLITK</sequence>
<accession>A0A5B8URQ6</accession>
<gene>
    <name evidence="1" type="ORF">FRZ54_03870</name>
</gene>
<dbReference type="EMBL" id="CP042436">
    <property type="protein sequence ID" value="QEC61757.1"/>
    <property type="molecule type" value="Genomic_DNA"/>
</dbReference>
<name>A0A5B8URQ6_9SPHI</name>
<dbReference type="Proteomes" id="UP000321479">
    <property type="component" value="Chromosome"/>
</dbReference>
<dbReference type="AlphaFoldDB" id="A0A5B8URQ6"/>